<dbReference type="GO" id="GO:0005524">
    <property type="term" value="F:ATP binding"/>
    <property type="evidence" value="ECO:0007669"/>
    <property type="project" value="UniProtKB-KW"/>
</dbReference>
<proteinExistence type="predicted"/>
<dbReference type="SUPFAM" id="SSF52540">
    <property type="entry name" value="P-loop containing nucleoside triphosphate hydrolases"/>
    <property type="match status" value="1"/>
</dbReference>
<evidence type="ECO:0000313" key="3">
    <source>
        <dbReference type="Proteomes" id="UP001217610"/>
    </source>
</evidence>
<sequence>MAARISDLFHRRPVMRTFVGQCTVHGDVDMSEIEQLDGSMLARGCKRCAWDALHTTSRNSEEFALASAQRHAERAATALIGAGIAPRFADATFDSYGTPTAGQAKALAECRDYAERFPEHYRAGRSLLLTGNVGCGKTHLATAIVRTVVEDGAQALMVTAGDIVSIARASMVPGSGYTDRDVIVHLGGLDLLVIDEVGCQKGSEYELGLLHSIIDRRYQAVLPTLLISNLELHSTAKTPGVDAFIGKRALDRLRQNGGKAVGFTWSSMRATA</sequence>
<protein>
    <submittedName>
        <fullName evidence="2">ATP-binding protein</fullName>
    </submittedName>
</protein>
<dbReference type="Gene3D" id="3.40.50.300">
    <property type="entry name" value="P-loop containing nucleotide triphosphate hydrolases"/>
    <property type="match status" value="1"/>
</dbReference>
<dbReference type="InterPro" id="IPR027417">
    <property type="entry name" value="P-loop_NTPase"/>
</dbReference>
<comment type="caution">
    <text evidence="2">The sequence shown here is derived from an EMBL/GenBank/DDBJ whole genome shotgun (WGS) entry which is preliminary data.</text>
</comment>
<dbReference type="PANTHER" id="PTHR30050:SF4">
    <property type="entry name" value="ATP-BINDING PROTEIN RV3427C IN INSERTION SEQUENCE-RELATED"/>
    <property type="match status" value="1"/>
</dbReference>
<accession>A0ABT5Q8N4</accession>
<evidence type="ECO:0000259" key="1">
    <source>
        <dbReference type="Pfam" id="PF01695"/>
    </source>
</evidence>
<keyword evidence="3" id="KW-1185">Reference proteome</keyword>
<organism evidence="2 3">
    <name type="scientific">Pseudomonas idahonensis</name>
    <dbReference type="NCBI Taxonomy" id="2942628"/>
    <lineage>
        <taxon>Bacteria</taxon>
        <taxon>Pseudomonadati</taxon>
        <taxon>Pseudomonadota</taxon>
        <taxon>Gammaproteobacteria</taxon>
        <taxon>Pseudomonadales</taxon>
        <taxon>Pseudomonadaceae</taxon>
        <taxon>Pseudomonas</taxon>
    </lineage>
</organism>
<name>A0ABT5Q8N4_9PSED</name>
<feature type="domain" description="IstB-like ATP-binding" evidence="1">
    <location>
        <begin position="125"/>
        <end position="256"/>
    </location>
</feature>
<evidence type="ECO:0000313" key="2">
    <source>
        <dbReference type="EMBL" id="MDD1150385.1"/>
    </source>
</evidence>
<keyword evidence="2" id="KW-0067">ATP-binding</keyword>
<dbReference type="Pfam" id="PF01695">
    <property type="entry name" value="IstB_IS21"/>
    <property type="match status" value="1"/>
</dbReference>
<dbReference type="RefSeq" id="WP_273923666.1">
    <property type="nucleotide sequence ID" value="NZ_JAMDGR010000015.1"/>
</dbReference>
<dbReference type="Proteomes" id="UP001217610">
    <property type="component" value="Unassembled WGS sequence"/>
</dbReference>
<dbReference type="PANTHER" id="PTHR30050">
    <property type="entry name" value="CHROMOSOMAL REPLICATION INITIATOR PROTEIN DNAA"/>
    <property type="match status" value="1"/>
</dbReference>
<dbReference type="InterPro" id="IPR002611">
    <property type="entry name" value="IstB_ATP-bd"/>
</dbReference>
<gene>
    <name evidence="2" type="ORF">M5G25_19075</name>
</gene>
<keyword evidence="2" id="KW-0547">Nucleotide-binding</keyword>
<dbReference type="CDD" id="cd00009">
    <property type="entry name" value="AAA"/>
    <property type="match status" value="1"/>
</dbReference>
<dbReference type="EMBL" id="JAMDGR010000015">
    <property type="protein sequence ID" value="MDD1150385.1"/>
    <property type="molecule type" value="Genomic_DNA"/>
</dbReference>
<reference evidence="2 3" key="1">
    <citation type="submission" date="2022-05" db="EMBL/GenBank/DDBJ databases">
        <title>Novel Pseudomonas spp. Isolated from a Rainbow Trout Aquaculture Facility.</title>
        <authorList>
            <person name="Testerman T."/>
            <person name="Graf J."/>
        </authorList>
    </citation>
    <scope>NUCLEOTIDE SEQUENCE [LARGE SCALE GENOMIC DNA]</scope>
    <source>
        <strain evidence="2 3">ID357</strain>
    </source>
</reference>